<proteinExistence type="predicted"/>
<keyword evidence="3" id="KW-1185">Reference proteome</keyword>
<evidence type="ECO:0000313" key="3">
    <source>
        <dbReference type="Proteomes" id="UP001314169"/>
    </source>
</evidence>
<sequence length="101" mass="10200">MTSLEGGRLRAGRDVTRAAGRAAVRSPAGRGRAESPVTSRAGRGQSVSAEPNQNKPETRLFPPAPERVPLLAPRTRGCEPRCGAPAAGSRAGRGGGGGMAG</sequence>
<reference evidence="2" key="1">
    <citation type="submission" date="2023-12" db="EMBL/GenBank/DDBJ databases">
        <authorList>
            <person name="Brown T."/>
        </authorList>
    </citation>
    <scope>NUCLEOTIDE SEQUENCE</scope>
</reference>
<feature type="compositionally biased region" description="Gly residues" evidence="1">
    <location>
        <begin position="91"/>
        <end position="101"/>
    </location>
</feature>
<dbReference type="EMBL" id="OY882863">
    <property type="protein sequence ID" value="CAK6446641.1"/>
    <property type="molecule type" value="Genomic_DNA"/>
</dbReference>
<protein>
    <submittedName>
        <fullName evidence="2">Uncharacterized protein</fullName>
    </submittedName>
</protein>
<gene>
    <name evidence="2" type="ORF">MPIPNATIZW_LOCUS14947</name>
</gene>
<feature type="compositionally biased region" description="Polar residues" evidence="1">
    <location>
        <begin position="45"/>
        <end position="55"/>
    </location>
</feature>
<evidence type="ECO:0000313" key="2">
    <source>
        <dbReference type="EMBL" id="CAK6446641.1"/>
    </source>
</evidence>
<evidence type="ECO:0000256" key="1">
    <source>
        <dbReference type="SAM" id="MobiDB-lite"/>
    </source>
</evidence>
<dbReference type="Proteomes" id="UP001314169">
    <property type="component" value="Chromosome 6"/>
</dbReference>
<feature type="region of interest" description="Disordered" evidence="1">
    <location>
        <begin position="1"/>
        <end position="101"/>
    </location>
</feature>
<name>A0ABP0A7Z7_PIPNA</name>
<accession>A0ABP0A7Z7</accession>
<feature type="compositionally biased region" description="Basic and acidic residues" evidence="1">
    <location>
        <begin position="7"/>
        <end position="16"/>
    </location>
</feature>
<organism evidence="2 3">
    <name type="scientific">Pipistrellus nathusii</name>
    <name type="common">Nathusius' pipistrelle</name>
    <dbReference type="NCBI Taxonomy" id="59473"/>
    <lineage>
        <taxon>Eukaryota</taxon>
        <taxon>Metazoa</taxon>
        <taxon>Chordata</taxon>
        <taxon>Craniata</taxon>
        <taxon>Vertebrata</taxon>
        <taxon>Euteleostomi</taxon>
        <taxon>Mammalia</taxon>
        <taxon>Eutheria</taxon>
        <taxon>Laurasiatheria</taxon>
        <taxon>Chiroptera</taxon>
        <taxon>Yangochiroptera</taxon>
        <taxon>Vespertilionidae</taxon>
        <taxon>Pipistrellus</taxon>
    </lineage>
</organism>